<keyword evidence="3 10" id="KW-0489">Methyltransferase</keyword>
<evidence type="ECO:0000256" key="8">
    <source>
        <dbReference type="SAM" id="Coils"/>
    </source>
</evidence>
<keyword evidence="11" id="KW-1185">Reference proteome</keyword>
<evidence type="ECO:0000313" key="11">
    <source>
        <dbReference type="Proteomes" id="UP000480178"/>
    </source>
</evidence>
<evidence type="ECO:0000256" key="4">
    <source>
        <dbReference type="ARBA" id="ARBA00022679"/>
    </source>
</evidence>
<dbReference type="EC" id="2.1.1.72" evidence="2"/>
<dbReference type="AlphaFoldDB" id="A0A6C0GFX1"/>
<dbReference type="PANTHER" id="PTHR42933:SF3">
    <property type="entry name" value="TYPE I RESTRICTION ENZYME MJAVIII METHYLASE SUBUNIT"/>
    <property type="match status" value="1"/>
</dbReference>
<dbReference type="Proteomes" id="UP000480178">
    <property type="component" value="Chromosome"/>
</dbReference>
<evidence type="ECO:0000256" key="6">
    <source>
        <dbReference type="ARBA" id="ARBA00022747"/>
    </source>
</evidence>
<dbReference type="InterPro" id="IPR003356">
    <property type="entry name" value="DNA_methylase_A-5"/>
</dbReference>
<evidence type="ECO:0000313" key="10">
    <source>
        <dbReference type="EMBL" id="QHT66580.1"/>
    </source>
</evidence>
<organism evidence="10 11">
    <name type="scientific">Rhodocytophaga rosea</name>
    <dbReference type="NCBI Taxonomy" id="2704465"/>
    <lineage>
        <taxon>Bacteria</taxon>
        <taxon>Pseudomonadati</taxon>
        <taxon>Bacteroidota</taxon>
        <taxon>Cytophagia</taxon>
        <taxon>Cytophagales</taxon>
        <taxon>Rhodocytophagaceae</taxon>
        <taxon>Rhodocytophaga</taxon>
    </lineage>
</organism>
<dbReference type="InterPro" id="IPR051537">
    <property type="entry name" value="DNA_Adenine_Mtase"/>
</dbReference>
<keyword evidence="8" id="KW-0175">Coiled coil</keyword>
<dbReference type="PRINTS" id="PR00507">
    <property type="entry name" value="N12N6MTFRASE"/>
</dbReference>
<comment type="similarity">
    <text evidence="1">Belongs to the N(4)/N(6)-methyltransferase family.</text>
</comment>
<dbReference type="GO" id="GO:0032259">
    <property type="term" value="P:methylation"/>
    <property type="evidence" value="ECO:0007669"/>
    <property type="project" value="UniProtKB-KW"/>
</dbReference>
<evidence type="ECO:0000256" key="3">
    <source>
        <dbReference type="ARBA" id="ARBA00022603"/>
    </source>
</evidence>
<dbReference type="EMBL" id="CP048222">
    <property type="protein sequence ID" value="QHT66580.1"/>
    <property type="molecule type" value="Genomic_DNA"/>
</dbReference>
<feature type="coiled-coil region" evidence="8">
    <location>
        <begin position="457"/>
        <end position="484"/>
    </location>
</feature>
<dbReference type="CDD" id="cd02440">
    <property type="entry name" value="AdoMet_MTases"/>
    <property type="match status" value="1"/>
</dbReference>
<dbReference type="SUPFAM" id="SSF53335">
    <property type="entry name" value="S-adenosyl-L-methionine-dependent methyltransferases"/>
    <property type="match status" value="1"/>
</dbReference>
<comment type="catalytic activity">
    <reaction evidence="7">
        <text>a 2'-deoxyadenosine in DNA + S-adenosyl-L-methionine = an N(6)-methyl-2'-deoxyadenosine in DNA + S-adenosyl-L-homocysteine + H(+)</text>
        <dbReference type="Rhea" id="RHEA:15197"/>
        <dbReference type="Rhea" id="RHEA-COMP:12418"/>
        <dbReference type="Rhea" id="RHEA-COMP:12419"/>
        <dbReference type="ChEBI" id="CHEBI:15378"/>
        <dbReference type="ChEBI" id="CHEBI:57856"/>
        <dbReference type="ChEBI" id="CHEBI:59789"/>
        <dbReference type="ChEBI" id="CHEBI:90615"/>
        <dbReference type="ChEBI" id="CHEBI:90616"/>
        <dbReference type="EC" id="2.1.1.72"/>
    </reaction>
</comment>
<dbReference type="KEGG" id="rhoz:GXP67_07885"/>
<dbReference type="GO" id="GO:0003677">
    <property type="term" value="F:DNA binding"/>
    <property type="evidence" value="ECO:0007669"/>
    <property type="project" value="InterPro"/>
</dbReference>
<evidence type="ECO:0000256" key="2">
    <source>
        <dbReference type="ARBA" id="ARBA00011900"/>
    </source>
</evidence>
<sequence>MYNDLILVLNQSYRKFKEKEKDTTLFFHFLAVLALKYIYDSKDKLYPFKPEASQTENLKAVFSQMPVPSKAPLLDKTIQQLSKKYAATMAVLFDNISFRELVGTRKKETDTRLTALIEEIGDLSLGASAEETGAAVEYLIEKFAEEHFHKSGFLYTPRSISRLMAELAEVNENIRVYDPAAGLGTLLIQAAKAGNIPDYKLYGQEVNPQYAQLCKYNMLFNGLLKAEIETGNSLQDSKFMSGKKPILFDRVITHPPFDIEALLPADPEQLFESTGHTKSPFMVLEEPAVAYRKSKEIHLSEDTTEETSFLSHILDSLQDDGKAAIIVPHGVLFKLGNAYALRKQLISRNMIEAVIDLPPNIFYSSKVNVSVLILNKKKKHSDILFIDASQNYEPDRRRNKLRTEHSKQVIQAYHAFKSSRNYAHRASIQEVTDKANDYNLTAKRYVKQTTKSSATDLEPLKKNIDQLTSQLENIRKELDKEINSFTVK</sequence>
<protein>
    <recommendedName>
        <fullName evidence="2">site-specific DNA-methyltransferase (adenine-specific)</fullName>
        <ecNumber evidence="2">2.1.1.72</ecNumber>
    </recommendedName>
</protein>
<evidence type="ECO:0000256" key="5">
    <source>
        <dbReference type="ARBA" id="ARBA00022691"/>
    </source>
</evidence>
<keyword evidence="6" id="KW-0680">Restriction system</keyword>
<dbReference type="GO" id="GO:0009307">
    <property type="term" value="P:DNA restriction-modification system"/>
    <property type="evidence" value="ECO:0007669"/>
    <property type="project" value="UniProtKB-KW"/>
</dbReference>
<dbReference type="PANTHER" id="PTHR42933">
    <property type="entry name" value="SLR6095 PROTEIN"/>
    <property type="match status" value="1"/>
</dbReference>
<dbReference type="InterPro" id="IPR029063">
    <property type="entry name" value="SAM-dependent_MTases_sf"/>
</dbReference>
<name>A0A6C0GFX1_9BACT</name>
<dbReference type="GO" id="GO:0008170">
    <property type="term" value="F:N-methyltransferase activity"/>
    <property type="evidence" value="ECO:0007669"/>
    <property type="project" value="InterPro"/>
</dbReference>
<keyword evidence="5" id="KW-0949">S-adenosyl-L-methionine</keyword>
<reference evidence="10 11" key="1">
    <citation type="submission" date="2020-01" db="EMBL/GenBank/DDBJ databases">
        <authorList>
            <person name="Kim M.K."/>
        </authorList>
    </citation>
    <scope>NUCLEOTIDE SEQUENCE [LARGE SCALE GENOMIC DNA]</scope>
    <source>
        <strain evidence="10 11">172606-1</strain>
    </source>
</reference>
<dbReference type="RefSeq" id="WP_162442634.1">
    <property type="nucleotide sequence ID" value="NZ_CP048222.1"/>
</dbReference>
<dbReference type="Gene3D" id="3.40.50.150">
    <property type="entry name" value="Vaccinia Virus protein VP39"/>
    <property type="match status" value="1"/>
</dbReference>
<dbReference type="Pfam" id="PF02384">
    <property type="entry name" value="N6_Mtase"/>
    <property type="match status" value="1"/>
</dbReference>
<accession>A0A6C0GFX1</accession>
<feature type="domain" description="DNA methylase adenine-specific" evidence="9">
    <location>
        <begin position="132"/>
        <end position="451"/>
    </location>
</feature>
<evidence type="ECO:0000256" key="7">
    <source>
        <dbReference type="ARBA" id="ARBA00047942"/>
    </source>
</evidence>
<evidence type="ECO:0000256" key="1">
    <source>
        <dbReference type="ARBA" id="ARBA00006594"/>
    </source>
</evidence>
<gene>
    <name evidence="10" type="ORF">GXP67_07885</name>
</gene>
<keyword evidence="4" id="KW-0808">Transferase</keyword>
<dbReference type="GO" id="GO:0009007">
    <property type="term" value="F:site-specific DNA-methyltransferase (adenine-specific) activity"/>
    <property type="evidence" value="ECO:0007669"/>
    <property type="project" value="UniProtKB-EC"/>
</dbReference>
<evidence type="ECO:0000259" key="9">
    <source>
        <dbReference type="Pfam" id="PF02384"/>
    </source>
</evidence>
<proteinExistence type="inferred from homology"/>